<organism evidence="1">
    <name type="scientific">Arundo donax</name>
    <name type="common">Giant reed</name>
    <name type="synonym">Donax arundinaceus</name>
    <dbReference type="NCBI Taxonomy" id="35708"/>
    <lineage>
        <taxon>Eukaryota</taxon>
        <taxon>Viridiplantae</taxon>
        <taxon>Streptophyta</taxon>
        <taxon>Embryophyta</taxon>
        <taxon>Tracheophyta</taxon>
        <taxon>Spermatophyta</taxon>
        <taxon>Magnoliopsida</taxon>
        <taxon>Liliopsida</taxon>
        <taxon>Poales</taxon>
        <taxon>Poaceae</taxon>
        <taxon>PACMAD clade</taxon>
        <taxon>Arundinoideae</taxon>
        <taxon>Arundineae</taxon>
        <taxon>Arundo</taxon>
    </lineage>
</organism>
<reference evidence="1" key="1">
    <citation type="submission" date="2014-09" db="EMBL/GenBank/DDBJ databases">
        <authorList>
            <person name="Magalhaes I.L.F."/>
            <person name="Oliveira U."/>
            <person name="Santos F.R."/>
            <person name="Vidigal T.H.D.A."/>
            <person name="Brescovit A.D."/>
            <person name="Santos A.J."/>
        </authorList>
    </citation>
    <scope>NUCLEOTIDE SEQUENCE</scope>
    <source>
        <tissue evidence="1">Shoot tissue taken approximately 20 cm above the soil surface</tissue>
    </source>
</reference>
<accession>A0A0A8YQN1</accession>
<sequence>MDRNQLRHQLWSYFK</sequence>
<dbReference type="EMBL" id="GBRH01273218">
    <property type="protein sequence ID" value="JAD24677.1"/>
    <property type="molecule type" value="Transcribed_RNA"/>
</dbReference>
<reference evidence="1" key="2">
    <citation type="journal article" date="2015" name="Data Brief">
        <title>Shoot transcriptome of the giant reed, Arundo donax.</title>
        <authorList>
            <person name="Barrero R.A."/>
            <person name="Guerrero F.D."/>
            <person name="Moolhuijzen P."/>
            <person name="Goolsby J.A."/>
            <person name="Tidwell J."/>
            <person name="Bellgard S.E."/>
            <person name="Bellgard M.I."/>
        </authorList>
    </citation>
    <scope>NUCLEOTIDE SEQUENCE</scope>
    <source>
        <tissue evidence="1">Shoot tissue taken approximately 20 cm above the soil surface</tissue>
    </source>
</reference>
<name>A0A0A8YQN1_ARUDO</name>
<protein>
    <submittedName>
        <fullName evidence="1">Uncharacterized protein</fullName>
    </submittedName>
</protein>
<evidence type="ECO:0000313" key="1">
    <source>
        <dbReference type="EMBL" id="JAD24677.1"/>
    </source>
</evidence>
<proteinExistence type="predicted"/>